<name>A0A061F2J9_THECC</name>
<sequence>MFHESSQLSFPSLDIQFEAGESTLECLLNTFGGCFQRSPSPLFPHSPPLKHDILLSYCASSCEIATKTTTLLRHYHLSFFLSVLSSLFLFHLRDFSLLSLQSSQDTCLSLSSTTSCCPVMLTCL</sequence>
<dbReference type="HOGENOM" id="CLU_2008093_0_0_1"/>
<accession>A0A061F2J9</accession>
<gene>
    <name evidence="1" type="ORF">TCM_023801</name>
</gene>
<dbReference type="Proteomes" id="UP000026915">
    <property type="component" value="Chromosome 5"/>
</dbReference>
<organism evidence="1 2">
    <name type="scientific">Theobroma cacao</name>
    <name type="common">Cacao</name>
    <name type="synonym">Cocoa</name>
    <dbReference type="NCBI Taxonomy" id="3641"/>
    <lineage>
        <taxon>Eukaryota</taxon>
        <taxon>Viridiplantae</taxon>
        <taxon>Streptophyta</taxon>
        <taxon>Embryophyta</taxon>
        <taxon>Tracheophyta</taxon>
        <taxon>Spermatophyta</taxon>
        <taxon>Magnoliopsida</taxon>
        <taxon>eudicotyledons</taxon>
        <taxon>Gunneridae</taxon>
        <taxon>Pentapetalae</taxon>
        <taxon>rosids</taxon>
        <taxon>malvids</taxon>
        <taxon>Malvales</taxon>
        <taxon>Malvaceae</taxon>
        <taxon>Byttnerioideae</taxon>
        <taxon>Theobroma</taxon>
    </lineage>
</organism>
<evidence type="ECO:0000313" key="1">
    <source>
        <dbReference type="EMBL" id="EOY08719.1"/>
    </source>
</evidence>
<keyword evidence="2" id="KW-1185">Reference proteome</keyword>
<dbReference type="EMBL" id="CM001883">
    <property type="protein sequence ID" value="EOY08719.1"/>
    <property type="molecule type" value="Genomic_DNA"/>
</dbReference>
<proteinExistence type="predicted"/>
<dbReference type="AlphaFoldDB" id="A0A061F2J9"/>
<dbReference type="InParanoid" id="A0A061F2J9"/>
<dbReference type="Gramene" id="EOY08719">
    <property type="protein sequence ID" value="EOY08719"/>
    <property type="gene ID" value="TCM_023801"/>
</dbReference>
<evidence type="ECO:0000313" key="2">
    <source>
        <dbReference type="Proteomes" id="UP000026915"/>
    </source>
</evidence>
<reference evidence="1 2" key="1">
    <citation type="journal article" date="2013" name="Genome Biol.">
        <title>The genome sequence of the most widely cultivated cacao type and its use to identify candidate genes regulating pod color.</title>
        <authorList>
            <person name="Motamayor J.C."/>
            <person name="Mockaitis K."/>
            <person name="Schmutz J."/>
            <person name="Haiminen N."/>
            <person name="Iii D.L."/>
            <person name="Cornejo O."/>
            <person name="Findley S.D."/>
            <person name="Zheng P."/>
            <person name="Utro F."/>
            <person name="Royaert S."/>
            <person name="Saski C."/>
            <person name="Jenkins J."/>
            <person name="Podicheti R."/>
            <person name="Zhao M."/>
            <person name="Scheffler B.E."/>
            <person name="Stack J.C."/>
            <person name="Feltus F.A."/>
            <person name="Mustiga G.M."/>
            <person name="Amores F."/>
            <person name="Phillips W."/>
            <person name="Marelli J.P."/>
            <person name="May G.D."/>
            <person name="Shapiro H."/>
            <person name="Ma J."/>
            <person name="Bustamante C.D."/>
            <person name="Schnell R.J."/>
            <person name="Main D."/>
            <person name="Gilbert D."/>
            <person name="Parida L."/>
            <person name="Kuhn D.N."/>
        </authorList>
    </citation>
    <scope>NUCLEOTIDE SEQUENCE [LARGE SCALE GENOMIC DNA]</scope>
    <source>
        <strain evidence="2">cv. Matina 1-6</strain>
    </source>
</reference>
<protein>
    <submittedName>
        <fullName evidence="1">Uncharacterized protein</fullName>
    </submittedName>
</protein>